<feature type="domain" description="ABC transporter" evidence="5">
    <location>
        <begin position="5"/>
        <end position="230"/>
    </location>
</feature>
<evidence type="ECO:0000256" key="4">
    <source>
        <dbReference type="ARBA" id="ARBA00022840"/>
    </source>
</evidence>
<dbReference type="Pfam" id="PF00005">
    <property type="entry name" value="ABC_tran"/>
    <property type="match status" value="1"/>
</dbReference>
<evidence type="ECO:0000256" key="2">
    <source>
        <dbReference type="ARBA" id="ARBA00022448"/>
    </source>
</evidence>
<reference evidence="6 7" key="1">
    <citation type="submission" date="2024-01" db="EMBL/GenBank/DDBJ databases">
        <title>Complete genome sequence of Citroniella saccharovorans strain M6.X9, isolated from human fecal sample.</title>
        <authorList>
            <person name="Cheng G."/>
            <person name="Westerholm M."/>
            <person name="Schnurer A."/>
        </authorList>
    </citation>
    <scope>NUCLEOTIDE SEQUENCE [LARGE SCALE GENOMIC DNA]</scope>
    <source>
        <strain evidence="6 7">DSM 29873</strain>
    </source>
</reference>
<keyword evidence="7" id="KW-1185">Reference proteome</keyword>
<accession>A0AAW9MXN8</accession>
<dbReference type="Gene3D" id="3.40.50.300">
    <property type="entry name" value="P-loop containing nucleotide triphosphate hydrolases"/>
    <property type="match status" value="1"/>
</dbReference>
<dbReference type="SMART" id="SM00382">
    <property type="entry name" value="AAA"/>
    <property type="match status" value="1"/>
</dbReference>
<dbReference type="SUPFAM" id="SSF52540">
    <property type="entry name" value="P-loop containing nucleoside triphosphate hydrolases"/>
    <property type="match status" value="1"/>
</dbReference>
<evidence type="ECO:0000259" key="5">
    <source>
        <dbReference type="PROSITE" id="PS50893"/>
    </source>
</evidence>
<dbReference type="PROSITE" id="PS50893">
    <property type="entry name" value="ABC_TRANSPORTER_2"/>
    <property type="match status" value="1"/>
</dbReference>
<evidence type="ECO:0000313" key="6">
    <source>
        <dbReference type="EMBL" id="MEB3428802.1"/>
    </source>
</evidence>
<evidence type="ECO:0000256" key="1">
    <source>
        <dbReference type="ARBA" id="ARBA00005417"/>
    </source>
</evidence>
<evidence type="ECO:0000256" key="3">
    <source>
        <dbReference type="ARBA" id="ARBA00022741"/>
    </source>
</evidence>
<comment type="similarity">
    <text evidence="1">Belongs to the ABC transporter superfamily.</text>
</comment>
<keyword evidence="3" id="KW-0547">Nucleotide-binding</keyword>
<dbReference type="InterPro" id="IPR003439">
    <property type="entry name" value="ABC_transporter-like_ATP-bd"/>
</dbReference>
<keyword evidence="4 6" id="KW-0067">ATP-binding</keyword>
<dbReference type="Proteomes" id="UP001357733">
    <property type="component" value="Unassembled WGS sequence"/>
</dbReference>
<keyword evidence="2" id="KW-0813">Transport</keyword>
<organism evidence="6 7">
    <name type="scientific">Citroniella saccharovorans</name>
    <dbReference type="NCBI Taxonomy" id="2053367"/>
    <lineage>
        <taxon>Bacteria</taxon>
        <taxon>Bacillati</taxon>
        <taxon>Bacillota</taxon>
        <taxon>Tissierellia</taxon>
        <taxon>Tissierellales</taxon>
        <taxon>Peptoniphilaceae</taxon>
        <taxon>Citroniella</taxon>
    </lineage>
</organism>
<dbReference type="PROSITE" id="PS00211">
    <property type="entry name" value="ABC_TRANSPORTER_1"/>
    <property type="match status" value="1"/>
</dbReference>
<comment type="caution">
    <text evidence="6">The sequence shown here is derived from an EMBL/GenBank/DDBJ whole genome shotgun (WGS) entry which is preliminary data.</text>
</comment>
<dbReference type="RefSeq" id="WP_324618830.1">
    <property type="nucleotide sequence ID" value="NZ_JAYKOT010000001.1"/>
</dbReference>
<proteinExistence type="inferred from homology"/>
<dbReference type="PANTHER" id="PTHR43335:SF8">
    <property type="entry name" value="ABC TRANSPORTER, ATP-BINDING PROTEIN"/>
    <property type="match status" value="1"/>
</dbReference>
<evidence type="ECO:0000313" key="7">
    <source>
        <dbReference type="Proteomes" id="UP001357733"/>
    </source>
</evidence>
<dbReference type="EMBL" id="JAYKOT010000001">
    <property type="protein sequence ID" value="MEB3428802.1"/>
    <property type="molecule type" value="Genomic_DNA"/>
</dbReference>
<dbReference type="InterPro" id="IPR017871">
    <property type="entry name" value="ABC_transporter-like_CS"/>
</dbReference>
<sequence length="298" mass="33174">MTNVIKTVNLTKKFKDTMAVDNISLEIEKGDIYGIVGPNGAGKSTLLKLITGVSTPSSGEIELFESKDLEKGRKRMSAILENPTLFKDMTALDNLEYFRIQRNVPERSKIFEALETVGLDPSSKKNVGKYSVGMKQRLAIALALITNPEIMILDEPISGIDPKGIYEIRNLIKKLALENGVTFIISSHLLSELSNTVTKFLVIDNGKKIKEMTIKQLYDETSNHIILETSDNSKAMALIEEKFKYGVSASENNSVKVLNAGDDISRIIAFLVENKIDVLNANKTHQNLEDYYMNLVGR</sequence>
<name>A0AAW9MXN8_9FIRM</name>
<dbReference type="AlphaFoldDB" id="A0AAW9MXN8"/>
<dbReference type="GO" id="GO:0016887">
    <property type="term" value="F:ATP hydrolysis activity"/>
    <property type="evidence" value="ECO:0007669"/>
    <property type="project" value="InterPro"/>
</dbReference>
<dbReference type="InterPro" id="IPR003593">
    <property type="entry name" value="AAA+_ATPase"/>
</dbReference>
<protein>
    <submittedName>
        <fullName evidence="6">ABC transporter ATP-binding protein</fullName>
    </submittedName>
</protein>
<dbReference type="GO" id="GO:0005524">
    <property type="term" value="F:ATP binding"/>
    <property type="evidence" value="ECO:0007669"/>
    <property type="project" value="UniProtKB-KW"/>
</dbReference>
<dbReference type="PANTHER" id="PTHR43335">
    <property type="entry name" value="ABC TRANSPORTER, ATP-BINDING PROTEIN"/>
    <property type="match status" value="1"/>
</dbReference>
<gene>
    <name evidence="6" type="ORF">VLK81_01985</name>
</gene>
<dbReference type="InterPro" id="IPR027417">
    <property type="entry name" value="P-loop_NTPase"/>
</dbReference>